<dbReference type="Pfam" id="PF12681">
    <property type="entry name" value="Glyoxalase_2"/>
    <property type="match status" value="1"/>
</dbReference>
<gene>
    <name evidence="2" type="ORF">DesU5LDRAFT_0695</name>
</gene>
<feature type="domain" description="VOC" evidence="1">
    <location>
        <begin position="4"/>
        <end position="123"/>
    </location>
</feature>
<dbReference type="Gene3D" id="3.10.180.10">
    <property type="entry name" value="2,3-Dihydroxybiphenyl 1,2-Dioxygenase, domain 1"/>
    <property type="match status" value="1"/>
</dbReference>
<sequence>MAITFHSPCVFVADMARARAFYETTLGQTPTLVLDGYVAYAGFSLWRTDTATRHIFDEPTAVPAGPMGRDNFELYFETDAIEEAWDRVLSGAEMIHAMKIQPWGQRCFRVRDPDGHIVELAEPMETVIRRMRASGRTEQEIVAATMMPPQFVKNVLAS</sequence>
<dbReference type="STRING" id="596152.DesU5LDRAFT_0695"/>
<accession>I2PXZ4</accession>
<dbReference type="eggNOG" id="COG0346">
    <property type="taxonomic scope" value="Bacteria"/>
</dbReference>
<dbReference type="OrthoDB" id="9797663at2"/>
<dbReference type="PROSITE" id="PS51819">
    <property type="entry name" value="VOC"/>
    <property type="match status" value="1"/>
</dbReference>
<name>I2PXZ4_9BACT</name>
<dbReference type="EMBL" id="JH600068">
    <property type="protein sequence ID" value="EIG52400.1"/>
    <property type="molecule type" value="Genomic_DNA"/>
</dbReference>
<organism evidence="2">
    <name type="scientific">Desulfovibrio sp. U5L</name>
    <dbReference type="NCBI Taxonomy" id="596152"/>
    <lineage>
        <taxon>Bacteria</taxon>
        <taxon>Pseudomonadati</taxon>
        <taxon>Thermodesulfobacteriota</taxon>
        <taxon>Desulfovibrionia</taxon>
        <taxon>Desulfovibrionales</taxon>
        <taxon>Desulfovibrionaceae</taxon>
        <taxon>Desulfovibrio</taxon>
    </lineage>
</organism>
<dbReference type="InterPro" id="IPR025870">
    <property type="entry name" value="Glyoxalase-like_dom"/>
</dbReference>
<reference evidence="2" key="1">
    <citation type="submission" date="2011-11" db="EMBL/GenBank/DDBJ databases">
        <title>Improved High-Quality Draft sequence of Desulfovibrio sp. U5L.</title>
        <authorList>
            <consortium name="US DOE Joint Genome Institute"/>
            <person name="Lucas S."/>
            <person name="Han J."/>
            <person name="Lapidus A."/>
            <person name="Cheng J.-F."/>
            <person name="Goodwin L."/>
            <person name="Pitluck S."/>
            <person name="Peters L."/>
            <person name="Ovchinnikova G."/>
            <person name="Held B."/>
            <person name="Detter J.C."/>
            <person name="Han C."/>
            <person name="Tapia R."/>
            <person name="Land M."/>
            <person name="Hauser L."/>
            <person name="Kyrpides N."/>
            <person name="Ivanova N."/>
            <person name="Pagani I."/>
            <person name="Gabster J."/>
            <person name="Walker C."/>
            <person name="Stolyar S."/>
            <person name="Stahl D."/>
            <person name="Arkin A."/>
            <person name="Dehal P."/>
            <person name="Hazen T."/>
            <person name="Woyke T."/>
        </authorList>
    </citation>
    <scope>NUCLEOTIDE SEQUENCE [LARGE SCALE GENOMIC DNA]</scope>
    <source>
        <strain evidence="2">U5L</strain>
    </source>
</reference>
<dbReference type="InterPro" id="IPR037523">
    <property type="entry name" value="VOC_core"/>
</dbReference>
<evidence type="ECO:0000313" key="2">
    <source>
        <dbReference type="EMBL" id="EIG52400.1"/>
    </source>
</evidence>
<dbReference type="AlphaFoldDB" id="I2PXZ4"/>
<dbReference type="InterPro" id="IPR029068">
    <property type="entry name" value="Glyas_Bleomycin-R_OHBP_Dase"/>
</dbReference>
<dbReference type="SUPFAM" id="SSF54593">
    <property type="entry name" value="Glyoxalase/Bleomycin resistance protein/Dihydroxybiphenyl dioxygenase"/>
    <property type="match status" value="1"/>
</dbReference>
<evidence type="ECO:0000259" key="1">
    <source>
        <dbReference type="PROSITE" id="PS51819"/>
    </source>
</evidence>
<dbReference type="HOGENOM" id="CLU_105776_0_0_7"/>
<proteinExistence type="predicted"/>
<protein>
    <recommendedName>
        <fullName evidence="1">VOC domain-containing protein</fullName>
    </recommendedName>
</protein>